<evidence type="ECO:0000313" key="2">
    <source>
        <dbReference type="EMBL" id="ARK31444.1"/>
    </source>
</evidence>
<feature type="coiled-coil region" evidence="1">
    <location>
        <begin position="1"/>
        <end position="35"/>
    </location>
</feature>
<evidence type="ECO:0000313" key="3">
    <source>
        <dbReference type="Proteomes" id="UP000193006"/>
    </source>
</evidence>
<gene>
    <name evidence="2" type="ORF">BkAM31D_17250</name>
</gene>
<sequence length="114" mass="13103">MTQTNDKLKEALLKIEEATDLYQEIVNQLKGNEQEELLSKKTVKTLKILINEKQKVLDPSVEFEDIASIGQEHLIPQGHCVTTYYIRSPLQSHITYQSEPAPLKPWLAYQIVPK</sequence>
<dbReference type="RefSeq" id="WP_066152718.1">
    <property type="nucleotide sequence ID" value="NZ_CP020814.1"/>
</dbReference>
<proteinExistence type="predicted"/>
<dbReference type="KEGG" id="bkw:BkAM31D_17250"/>
<keyword evidence="3" id="KW-1185">Reference proteome</keyword>
<evidence type="ECO:0000256" key="1">
    <source>
        <dbReference type="SAM" id="Coils"/>
    </source>
</evidence>
<organism evidence="2 3">
    <name type="scientific">Halalkalibacter krulwichiae</name>
    <dbReference type="NCBI Taxonomy" id="199441"/>
    <lineage>
        <taxon>Bacteria</taxon>
        <taxon>Bacillati</taxon>
        <taxon>Bacillota</taxon>
        <taxon>Bacilli</taxon>
        <taxon>Bacillales</taxon>
        <taxon>Bacillaceae</taxon>
        <taxon>Halalkalibacter</taxon>
    </lineage>
</organism>
<keyword evidence="1" id="KW-0175">Coiled coil</keyword>
<accession>A0A1X9MFM7</accession>
<name>A0A1X9MFM7_9BACI</name>
<protein>
    <submittedName>
        <fullName evidence="2">Uncharacterized protein</fullName>
    </submittedName>
</protein>
<dbReference type="EMBL" id="CP020814">
    <property type="protein sequence ID" value="ARK31444.1"/>
    <property type="molecule type" value="Genomic_DNA"/>
</dbReference>
<dbReference type="Proteomes" id="UP000193006">
    <property type="component" value="Chromosome"/>
</dbReference>
<dbReference type="AlphaFoldDB" id="A0A1X9MFM7"/>
<dbReference type="STRING" id="199441.BkAM31D_17250"/>
<reference evidence="2 3" key="1">
    <citation type="submission" date="2017-04" db="EMBL/GenBank/DDBJ databases">
        <title>Bacillus krulwichiae AM31D Genome sequencing and assembly.</title>
        <authorList>
            <person name="Krulwich T.A."/>
            <person name="Anastor L."/>
            <person name="Ehrlich R."/>
            <person name="Ehrlich G.D."/>
            <person name="Janto B."/>
        </authorList>
    </citation>
    <scope>NUCLEOTIDE SEQUENCE [LARGE SCALE GENOMIC DNA]</scope>
    <source>
        <strain evidence="2 3">AM31D</strain>
    </source>
</reference>